<accession>A0A239PCU4</accession>
<keyword evidence="2" id="KW-1185">Reference proteome</keyword>
<protein>
    <submittedName>
        <fullName evidence="1">Uncharacterized protein</fullName>
    </submittedName>
</protein>
<evidence type="ECO:0000313" key="2">
    <source>
        <dbReference type="Proteomes" id="UP000198282"/>
    </source>
</evidence>
<sequence length="114" mass="11199">MIVRPAADTADGTAVFSNVRSATGVAVTVAVDGSEVTAGPVGGVPEAVAVFAIDPASTSACVVTYVPVHVVEACGANVATGHVTTPGVPEPENAVSTAPTPVNVALPVLTIMYE</sequence>
<reference evidence="1 2" key="1">
    <citation type="submission" date="2017-06" db="EMBL/GenBank/DDBJ databases">
        <authorList>
            <person name="Kim H.J."/>
            <person name="Triplett B.A."/>
        </authorList>
    </citation>
    <scope>NUCLEOTIDE SEQUENCE [LARGE SCALE GENOMIC DNA]</scope>
    <source>
        <strain evidence="1 2">CGMCC 4.2132</strain>
    </source>
</reference>
<evidence type="ECO:0000313" key="1">
    <source>
        <dbReference type="EMBL" id="SNT64886.1"/>
    </source>
</evidence>
<dbReference type="Proteomes" id="UP000198282">
    <property type="component" value="Unassembled WGS sequence"/>
</dbReference>
<proteinExistence type="predicted"/>
<dbReference type="EMBL" id="FZOD01000142">
    <property type="protein sequence ID" value="SNT64886.1"/>
    <property type="molecule type" value="Genomic_DNA"/>
</dbReference>
<gene>
    <name evidence="1" type="ORF">SAMN05216276_11422</name>
</gene>
<organism evidence="1 2">
    <name type="scientific">Streptosporangium subroseum</name>
    <dbReference type="NCBI Taxonomy" id="106412"/>
    <lineage>
        <taxon>Bacteria</taxon>
        <taxon>Bacillati</taxon>
        <taxon>Actinomycetota</taxon>
        <taxon>Actinomycetes</taxon>
        <taxon>Streptosporangiales</taxon>
        <taxon>Streptosporangiaceae</taxon>
        <taxon>Streptosporangium</taxon>
    </lineage>
</organism>
<dbReference type="AlphaFoldDB" id="A0A239PCU4"/>
<name>A0A239PCU4_9ACTN</name>